<dbReference type="SUPFAM" id="SSF50182">
    <property type="entry name" value="Sm-like ribonucleoproteins"/>
    <property type="match status" value="1"/>
</dbReference>
<comment type="subcellular location">
    <subcellularLocation>
        <location evidence="1">Cell inner membrane</location>
        <topology evidence="1">Multi-pass membrane protein</topology>
    </subcellularLocation>
</comment>
<dbReference type="Pfam" id="PF00924">
    <property type="entry name" value="MS_channel_2nd"/>
    <property type="match status" value="1"/>
</dbReference>
<dbReference type="InterPro" id="IPR030192">
    <property type="entry name" value="YbdG"/>
</dbReference>
<evidence type="ECO:0000256" key="3">
    <source>
        <dbReference type="ARBA" id="ARBA00022519"/>
    </source>
</evidence>
<keyword evidence="3" id="KW-0997">Cell inner membrane</keyword>
<accession>A0A3B0QT28</accession>
<evidence type="ECO:0000256" key="7">
    <source>
        <dbReference type="ARBA" id="ARBA00023136"/>
    </source>
</evidence>
<evidence type="ECO:0000256" key="6">
    <source>
        <dbReference type="ARBA" id="ARBA00023016"/>
    </source>
</evidence>
<dbReference type="InterPro" id="IPR006685">
    <property type="entry name" value="MscS_channel_2nd"/>
</dbReference>
<proteinExistence type="predicted"/>
<evidence type="ECO:0000256" key="5">
    <source>
        <dbReference type="ARBA" id="ARBA00022989"/>
    </source>
</evidence>
<keyword evidence="2" id="KW-1003">Cell membrane</keyword>
<dbReference type="InterPro" id="IPR023408">
    <property type="entry name" value="MscS_beta-dom_sf"/>
</dbReference>
<feature type="transmembrane region" description="Helical" evidence="8">
    <location>
        <begin position="76"/>
        <end position="96"/>
    </location>
</feature>
<protein>
    <submittedName>
        <fullName evidence="10">Small-conductance mechanosensitive channel</fullName>
    </submittedName>
</protein>
<dbReference type="FunFam" id="2.30.30.60:FF:000002">
    <property type="entry name" value="Mechanosensitive ion channel family protein"/>
    <property type="match status" value="1"/>
</dbReference>
<dbReference type="InterPro" id="IPR010920">
    <property type="entry name" value="LSM_dom_sf"/>
</dbReference>
<organism evidence="10">
    <name type="scientific">hydrothermal vent metagenome</name>
    <dbReference type="NCBI Taxonomy" id="652676"/>
    <lineage>
        <taxon>unclassified sequences</taxon>
        <taxon>metagenomes</taxon>
        <taxon>ecological metagenomes</taxon>
    </lineage>
</organism>
<dbReference type="PANTHER" id="PTHR30414:SF0">
    <property type="entry name" value="MINICONDUCTANCE MECHANOSENSITIVE CHANNEL YBDG"/>
    <property type="match status" value="1"/>
</dbReference>
<keyword evidence="5 8" id="KW-1133">Transmembrane helix</keyword>
<dbReference type="AlphaFoldDB" id="A0A3B0QT28"/>
<feature type="transmembrane region" description="Helical" evidence="8">
    <location>
        <begin position="171"/>
        <end position="196"/>
    </location>
</feature>
<dbReference type="EMBL" id="UOEA01000073">
    <property type="protein sequence ID" value="VAV84794.1"/>
    <property type="molecule type" value="Genomic_DNA"/>
</dbReference>
<keyword evidence="4 8" id="KW-0812">Transmembrane</keyword>
<name>A0A3B0QT28_9ZZZZ</name>
<dbReference type="Gene3D" id="2.30.30.60">
    <property type="match status" value="1"/>
</dbReference>
<keyword evidence="7 8" id="KW-0472">Membrane</keyword>
<dbReference type="PANTHER" id="PTHR30414">
    <property type="entry name" value="MINICONDUCTANCE MECHANOSENSITIVE CHANNEL YBDG"/>
    <property type="match status" value="1"/>
</dbReference>
<evidence type="ECO:0000313" key="10">
    <source>
        <dbReference type="EMBL" id="VAV84794.1"/>
    </source>
</evidence>
<dbReference type="GO" id="GO:0005886">
    <property type="term" value="C:plasma membrane"/>
    <property type="evidence" value="ECO:0007669"/>
    <property type="project" value="UniProtKB-SubCell"/>
</dbReference>
<feature type="transmembrane region" description="Helical" evidence="8">
    <location>
        <begin position="102"/>
        <end position="127"/>
    </location>
</feature>
<feature type="domain" description="Mechanosensitive ion channel MscS" evidence="9">
    <location>
        <begin position="189"/>
        <end position="257"/>
    </location>
</feature>
<keyword evidence="6" id="KW-0346">Stress response</keyword>
<feature type="transmembrane region" description="Helical" evidence="8">
    <location>
        <begin position="23"/>
        <end position="44"/>
    </location>
</feature>
<dbReference type="GO" id="GO:0008381">
    <property type="term" value="F:mechanosensitive monoatomic ion channel activity"/>
    <property type="evidence" value="ECO:0007669"/>
    <property type="project" value="InterPro"/>
</dbReference>
<dbReference type="GO" id="GO:0071470">
    <property type="term" value="P:cellular response to osmotic stress"/>
    <property type="evidence" value="ECO:0007669"/>
    <property type="project" value="InterPro"/>
</dbReference>
<sequence length="417" mass="46658">MVDINIIGRWLADVGLSPELSELAVRGGALVVVILLAIIANIVAKRFVLLGVRYLIGRTETKIDDIFLERKVFTKLSHFAPAIVIYLLFPLVLRGYGQLSSFISHAALIYMIIVGLLVIDSFLNALLDIYQTFEASKEIPLKGLMQILKIVIYFFALIFIISIMLGKSPVYLISGLGALTAVLLLIFKDSILGFVAGIQLISNKMIAHGDWVEIPKYGADGDVLEITLSTVKVQNFDMTITTVPTYALISDSFKNWRGMSESNGRRIKRAINIDLSTIKLCSEEMIERFSKIDVIKPYIERKKEGVAEYNKANSIDDSVLVNGRRLTNVGTFRAYLENYLRTHPMVNKSMTLLVRQLAPTEHGLPIEIYVFSSDKNWINYEAIQADIFDHILAVVPEFDLQVFQNPSGSDFKGLSKG</sequence>
<evidence type="ECO:0000256" key="4">
    <source>
        <dbReference type="ARBA" id="ARBA00022692"/>
    </source>
</evidence>
<evidence type="ECO:0000256" key="2">
    <source>
        <dbReference type="ARBA" id="ARBA00022475"/>
    </source>
</evidence>
<reference evidence="10" key="1">
    <citation type="submission" date="2018-06" db="EMBL/GenBank/DDBJ databases">
        <authorList>
            <person name="Zhirakovskaya E."/>
        </authorList>
    </citation>
    <scope>NUCLEOTIDE SEQUENCE</scope>
</reference>
<evidence type="ECO:0000256" key="1">
    <source>
        <dbReference type="ARBA" id="ARBA00004429"/>
    </source>
</evidence>
<gene>
    <name evidence="10" type="ORF">MNBD_DELTA01-1880</name>
</gene>
<evidence type="ECO:0000256" key="8">
    <source>
        <dbReference type="SAM" id="Phobius"/>
    </source>
</evidence>
<feature type="transmembrane region" description="Helical" evidence="8">
    <location>
        <begin position="147"/>
        <end position="165"/>
    </location>
</feature>
<evidence type="ECO:0000259" key="9">
    <source>
        <dbReference type="Pfam" id="PF00924"/>
    </source>
</evidence>